<keyword evidence="2" id="KW-0472">Membrane</keyword>
<feature type="transmembrane region" description="Helical" evidence="2">
    <location>
        <begin position="98"/>
        <end position="115"/>
    </location>
</feature>
<evidence type="ECO:0000313" key="3">
    <source>
        <dbReference type="EMBL" id="GMH50432.1"/>
    </source>
</evidence>
<keyword evidence="2" id="KW-1133">Transmembrane helix</keyword>
<dbReference type="Proteomes" id="UP001165082">
    <property type="component" value="Unassembled WGS sequence"/>
</dbReference>
<feature type="transmembrane region" description="Helical" evidence="2">
    <location>
        <begin position="56"/>
        <end position="77"/>
    </location>
</feature>
<evidence type="ECO:0000256" key="1">
    <source>
        <dbReference type="SAM" id="MobiDB-lite"/>
    </source>
</evidence>
<feature type="compositionally biased region" description="Low complexity" evidence="1">
    <location>
        <begin position="1"/>
        <end position="30"/>
    </location>
</feature>
<keyword evidence="4" id="KW-1185">Reference proteome</keyword>
<name>A0A9W7DQ08_9STRA</name>
<feature type="transmembrane region" description="Helical" evidence="2">
    <location>
        <begin position="186"/>
        <end position="205"/>
    </location>
</feature>
<gene>
    <name evidence="3" type="ORF">TrRE_jg3222</name>
</gene>
<protein>
    <submittedName>
        <fullName evidence="3">Uncharacterized protein</fullName>
    </submittedName>
</protein>
<comment type="caution">
    <text evidence="3">The sequence shown here is derived from an EMBL/GenBank/DDBJ whole genome shotgun (WGS) entry which is preliminary data.</text>
</comment>
<dbReference type="AlphaFoldDB" id="A0A9W7DQ08"/>
<accession>A0A9W7DQ08</accession>
<evidence type="ECO:0000313" key="4">
    <source>
        <dbReference type="Proteomes" id="UP001165082"/>
    </source>
</evidence>
<feature type="transmembrane region" description="Helical" evidence="2">
    <location>
        <begin position="155"/>
        <end position="174"/>
    </location>
</feature>
<sequence>MESETAQQSQTPQESQSTGDEISSSSNSNNIKGKVIGAKKALENVGVLPTIHPVPWSTFIVLLFFVSVPPVGFAYFFSSMGKGEEFIADHDEGRETRASLCSMGVMGSGLLLYLMDFSSWKSPMARSIRAFALFAIAIMTSVYIIAVAKTMPHGLILLFSLGTVCWFTAMKHMFYYKVVFREYVSWIAGPMFAASFITLLSWIYWVSLSEENKWDDITKVRYAKTFKWDETLTMSSYTDRKLERVRIVGG</sequence>
<reference evidence="3" key="1">
    <citation type="submission" date="2022-07" db="EMBL/GenBank/DDBJ databases">
        <title>Genome analysis of Parmales, a sister group of diatoms, reveals the evolutionary specialization of diatoms from phago-mixotrophs to photoautotrophs.</title>
        <authorList>
            <person name="Ban H."/>
            <person name="Sato S."/>
            <person name="Yoshikawa S."/>
            <person name="Kazumasa Y."/>
            <person name="Nakamura Y."/>
            <person name="Ichinomiya M."/>
            <person name="Saitoh K."/>
            <person name="Sato N."/>
            <person name="Blanc-Mathieu R."/>
            <person name="Endo H."/>
            <person name="Kuwata A."/>
            <person name="Ogata H."/>
        </authorList>
    </citation>
    <scope>NUCLEOTIDE SEQUENCE</scope>
</reference>
<feature type="transmembrane region" description="Helical" evidence="2">
    <location>
        <begin position="127"/>
        <end position="148"/>
    </location>
</feature>
<feature type="region of interest" description="Disordered" evidence="1">
    <location>
        <begin position="1"/>
        <end position="31"/>
    </location>
</feature>
<organism evidence="3 4">
    <name type="scientific">Triparma retinervis</name>
    <dbReference type="NCBI Taxonomy" id="2557542"/>
    <lineage>
        <taxon>Eukaryota</taxon>
        <taxon>Sar</taxon>
        <taxon>Stramenopiles</taxon>
        <taxon>Ochrophyta</taxon>
        <taxon>Bolidophyceae</taxon>
        <taxon>Parmales</taxon>
        <taxon>Triparmaceae</taxon>
        <taxon>Triparma</taxon>
    </lineage>
</organism>
<evidence type="ECO:0000256" key="2">
    <source>
        <dbReference type="SAM" id="Phobius"/>
    </source>
</evidence>
<dbReference type="EMBL" id="BRXZ01004518">
    <property type="protein sequence ID" value="GMH50432.1"/>
    <property type="molecule type" value="Genomic_DNA"/>
</dbReference>
<proteinExistence type="predicted"/>
<keyword evidence="2" id="KW-0812">Transmembrane</keyword>